<protein>
    <submittedName>
        <fullName evidence="2">Membrane protein</fullName>
    </submittedName>
</protein>
<keyword evidence="3" id="KW-1185">Reference proteome</keyword>
<dbReference type="InterPro" id="IPR010665">
    <property type="entry name" value="DUF1240"/>
</dbReference>
<dbReference type="Proteomes" id="UP000194204">
    <property type="component" value="Unassembled WGS sequence"/>
</dbReference>
<evidence type="ECO:0000256" key="1">
    <source>
        <dbReference type="SAM" id="Phobius"/>
    </source>
</evidence>
<organism evidence="2 3">
    <name type="scientific">Xenorhabdus beddingii</name>
    <dbReference type="NCBI Taxonomy" id="40578"/>
    <lineage>
        <taxon>Bacteria</taxon>
        <taxon>Pseudomonadati</taxon>
        <taxon>Pseudomonadota</taxon>
        <taxon>Gammaproteobacteria</taxon>
        <taxon>Enterobacterales</taxon>
        <taxon>Morganellaceae</taxon>
        <taxon>Xenorhabdus</taxon>
    </lineage>
</organism>
<feature type="transmembrane region" description="Helical" evidence="1">
    <location>
        <begin position="7"/>
        <end position="28"/>
    </location>
</feature>
<dbReference type="AlphaFoldDB" id="A0A1Y2SQ33"/>
<dbReference type="EMBL" id="MUBK01000004">
    <property type="protein sequence ID" value="OTA21187.1"/>
    <property type="molecule type" value="Genomic_DNA"/>
</dbReference>
<feature type="transmembrane region" description="Helical" evidence="1">
    <location>
        <begin position="48"/>
        <end position="68"/>
    </location>
</feature>
<keyword evidence="1" id="KW-1133">Transmembrane helix</keyword>
<accession>A0A1Y2SQ33</accession>
<keyword evidence="1" id="KW-0472">Membrane</keyword>
<evidence type="ECO:0000313" key="2">
    <source>
        <dbReference type="EMBL" id="OTA21187.1"/>
    </source>
</evidence>
<feature type="transmembrane region" description="Helical" evidence="1">
    <location>
        <begin position="80"/>
        <end position="102"/>
    </location>
</feature>
<dbReference type="Pfam" id="PF06836">
    <property type="entry name" value="DUF1240"/>
    <property type="match status" value="1"/>
</dbReference>
<gene>
    <name evidence="2" type="ORF">Xbed_00840</name>
</gene>
<evidence type="ECO:0000313" key="3">
    <source>
        <dbReference type="Proteomes" id="UP000194204"/>
    </source>
</evidence>
<sequence>MDNKDRRIVIIGSFSLILALIFCDVFIFEDISSILNGGKEISFSWKTIAILSGTPFLLYMLSCAFYYSITSKTMRLNNDLVKILFIIFLVFSFLGFPISWYVDAKLKREGYVVCDRLSVGAPNKYVKYPKTCR</sequence>
<name>A0A1Y2SQ33_9GAMM</name>
<comment type="caution">
    <text evidence="2">The sequence shown here is derived from an EMBL/GenBank/DDBJ whole genome shotgun (WGS) entry which is preliminary data.</text>
</comment>
<reference evidence="2 3" key="1">
    <citation type="submission" date="2017-01" db="EMBL/GenBank/DDBJ databases">
        <title>Deconstructing symbiosis and pathogenesis requirements using a combined genomic-metabolomic approach.</title>
        <authorList>
            <person name="Tobias N.J."/>
            <person name="Wolff H."/>
            <person name="Djahanschiri B."/>
            <person name="Ebersberger I."/>
            <person name="Bode H.B."/>
        </authorList>
    </citation>
    <scope>NUCLEOTIDE SEQUENCE [LARGE SCALE GENOMIC DNA]</scope>
    <source>
        <strain evidence="2 3">DSM 4764</strain>
    </source>
</reference>
<keyword evidence="1" id="KW-0812">Transmembrane</keyword>
<dbReference type="RefSeq" id="WP_167371864.1">
    <property type="nucleotide sequence ID" value="NZ_CAWNHF010000145.1"/>
</dbReference>
<proteinExistence type="predicted"/>